<dbReference type="RefSeq" id="WP_143088200.1">
    <property type="nucleotide sequence ID" value="NZ_BJYE01000016.1"/>
</dbReference>
<evidence type="ECO:0000313" key="1">
    <source>
        <dbReference type="EMBL" id="GEN56983.1"/>
    </source>
</evidence>
<dbReference type="SUPFAM" id="SSF117396">
    <property type="entry name" value="TM1631-like"/>
    <property type="match status" value="1"/>
</dbReference>
<dbReference type="STRING" id="442899.SAMN05720591_11616"/>
<accession>A0A511X230</accession>
<comment type="caution">
    <text evidence="1">The sequence shown here is derived from an EMBL/GenBank/DDBJ whole genome shotgun (WGS) entry which is preliminary data.</text>
</comment>
<protein>
    <submittedName>
        <fullName evidence="1">Uncharacterized protein</fullName>
    </submittedName>
</protein>
<keyword evidence="2" id="KW-1185">Reference proteome</keyword>
<reference evidence="1 2" key="1">
    <citation type="submission" date="2019-07" db="EMBL/GenBank/DDBJ databases">
        <title>Whole genome shotgun sequence of Halolactibacillus alkaliphilus NBRC 103919.</title>
        <authorList>
            <person name="Hosoyama A."/>
            <person name="Uohara A."/>
            <person name="Ohji S."/>
            <person name="Ichikawa N."/>
        </authorList>
    </citation>
    <scope>NUCLEOTIDE SEQUENCE [LARGE SCALE GENOMIC DNA]</scope>
    <source>
        <strain evidence="1 2">NBRC 103919</strain>
    </source>
</reference>
<name>A0A511X230_9BACI</name>
<dbReference type="Gene3D" id="3.20.20.410">
    <property type="entry name" value="Protein of unknown function UPF0759"/>
    <property type="match status" value="1"/>
</dbReference>
<dbReference type="OrthoDB" id="9780310at2"/>
<dbReference type="InterPro" id="IPR036520">
    <property type="entry name" value="UPF0759_sf"/>
</dbReference>
<gene>
    <name evidence="1" type="ORF">HAL01_14470</name>
</gene>
<evidence type="ECO:0000313" key="2">
    <source>
        <dbReference type="Proteomes" id="UP000321400"/>
    </source>
</evidence>
<proteinExistence type="predicted"/>
<dbReference type="EMBL" id="BJYE01000016">
    <property type="protein sequence ID" value="GEN56983.1"/>
    <property type="molecule type" value="Genomic_DNA"/>
</dbReference>
<dbReference type="Proteomes" id="UP000321400">
    <property type="component" value="Unassembled WGS sequence"/>
</dbReference>
<organism evidence="1 2">
    <name type="scientific">Halolactibacillus alkaliphilus</name>
    <dbReference type="NCBI Taxonomy" id="442899"/>
    <lineage>
        <taxon>Bacteria</taxon>
        <taxon>Bacillati</taxon>
        <taxon>Bacillota</taxon>
        <taxon>Bacilli</taxon>
        <taxon>Bacillales</taxon>
        <taxon>Bacillaceae</taxon>
        <taxon>Halolactibacillus</taxon>
    </lineage>
</organism>
<dbReference type="AlphaFoldDB" id="A0A511X230"/>
<sequence>MIHIGLSSFGDHPQLYLPETKPGERLADYASHYLLVEIDNTFYTGCQLREHVTLVTW</sequence>